<evidence type="ECO:0000256" key="7">
    <source>
        <dbReference type="ARBA" id="ARBA00022918"/>
    </source>
</evidence>
<dbReference type="GO" id="GO:0016787">
    <property type="term" value="F:hydrolase activity"/>
    <property type="evidence" value="ECO:0007669"/>
    <property type="project" value="UniProtKB-KW"/>
</dbReference>
<proteinExistence type="predicted"/>
<dbReference type="Proteomes" id="UP001500889">
    <property type="component" value="Chromosome A"/>
</dbReference>
<evidence type="ECO:0000313" key="12">
    <source>
        <dbReference type="Proteomes" id="UP001500889"/>
    </source>
</evidence>
<dbReference type="AlphaFoldDB" id="A0AAU9FWD6"/>
<protein>
    <recommendedName>
        <fullName evidence="1">RNA-directed DNA polymerase</fullName>
        <ecNumber evidence="1">2.7.7.49</ecNumber>
    </recommendedName>
</protein>
<dbReference type="InterPro" id="IPR050951">
    <property type="entry name" value="Retrovirus_Pol_polyprotein"/>
</dbReference>
<dbReference type="EMBL" id="AP029266">
    <property type="protein sequence ID" value="BFF99865.1"/>
    <property type="molecule type" value="Genomic_DNA"/>
</dbReference>
<keyword evidence="4" id="KW-0540">Nuclease</keyword>
<evidence type="ECO:0000256" key="5">
    <source>
        <dbReference type="ARBA" id="ARBA00022759"/>
    </source>
</evidence>
<evidence type="ECO:0000256" key="1">
    <source>
        <dbReference type="ARBA" id="ARBA00012493"/>
    </source>
</evidence>
<gene>
    <name evidence="11" type="ORF">DMAD_00003</name>
</gene>
<dbReference type="InterPro" id="IPR000477">
    <property type="entry name" value="RT_dom"/>
</dbReference>
<evidence type="ECO:0000256" key="6">
    <source>
        <dbReference type="ARBA" id="ARBA00022801"/>
    </source>
</evidence>
<dbReference type="Pfam" id="PF17919">
    <property type="entry name" value="RT_RNaseH_2"/>
    <property type="match status" value="1"/>
</dbReference>
<evidence type="ECO:0000256" key="3">
    <source>
        <dbReference type="ARBA" id="ARBA00022695"/>
    </source>
</evidence>
<dbReference type="EC" id="2.7.7.49" evidence="1"/>
<reference evidence="11 12" key="1">
    <citation type="submission" date="2024-02" db="EMBL/GenBank/DDBJ databases">
        <title>A chromosome-level genome assembly of Drosophila madeirensis, a fruit fly species endemic to Madeira island.</title>
        <authorList>
            <person name="Tomihara K."/>
            <person name="Llopart A."/>
            <person name="Yamamoto D."/>
        </authorList>
    </citation>
    <scope>NUCLEOTIDE SEQUENCE [LARGE SCALE GENOMIC DNA]</scope>
    <source>
        <strain evidence="11 12">RF1</strain>
    </source>
</reference>
<keyword evidence="7" id="KW-0695">RNA-directed DNA polymerase</keyword>
<keyword evidence="2" id="KW-0808">Transferase</keyword>
<dbReference type="PANTHER" id="PTHR37984:SF5">
    <property type="entry name" value="PROTEIN NYNRIN-LIKE"/>
    <property type="match status" value="1"/>
</dbReference>
<evidence type="ECO:0000259" key="10">
    <source>
        <dbReference type="PROSITE" id="PS50878"/>
    </source>
</evidence>
<dbReference type="Gene3D" id="3.10.20.370">
    <property type="match status" value="1"/>
</dbReference>
<evidence type="ECO:0000256" key="2">
    <source>
        <dbReference type="ARBA" id="ARBA00022679"/>
    </source>
</evidence>
<name>A0AAU9FWD6_DROMD</name>
<dbReference type="Gene3D" id="3.30.70.270">
    <property type="match status" value="3"/>
</dbReference>
<dbReference type="InterPro" id="IPR043502">
    <property type="entry name" value="DNA/RNA_pol_sf"/>
</dbReference>
<dbReference type="PANTHER" id="PTHR37984">
    <property type="entry name" value="PROTEIN CBG26694"/>
    <property type="match status" value="1"/>
</dbReference>
<dbReference type="FunFam" id="3.30.70.270:FF:000020">
    <property type="entry name" value="Transposon Tf2-6 polyprotein-like Protein"/>
    <property type="match status" value="1"/>
</dbReference>
<evidence type="ECO:0000256" key="4">
    <source>
        <dbReference type="ARBA" id="ARBA00022722"/>
    </source>
</evidence>
<keyword evidence="6" id="KW-0378">Hydrolase</keyword>
<evidence type="ECO:0000256" key="8">
    <source>
        <dbReference type="ARBA" id="ARBA00023268"/>
    </source>
</evidence>
<dbReference type="InterPro" id="IPR043128">
    <property type="entry name" value="Rev_trsase/Diguanyl_cyclase"/>
</dbReference>
<keyword evidence="3" id="KW-0548">Nucleotidyltransferase</keyword>
<dbReference type="InterPro" id="IPR041577">
    <property type="entry name" value="RT_RNaseH_2"/>
</dbReference>
<dbReference type="GO" id="GO:0003964">
    <property type="term" value="F:RNA-directed DNA polymerase activity"/>
    <property type="evidence" value="ECO:0007669"/>
    <property type="project" value="UniProtKB-KW"/>
</dbReference>
<keyword evidence="8" id="KW-0511">Multifunctional enzyme</keyword>
<feature type="coiled-coil region" evidence="9">
    <location>
        <begin position="153"/>
        <end position="180"/>
    </location>
</feature>
<dbReference type="SUPFAM" id="SSF56672">
    <property type="entry name" value="DNA/RNA polymerases"/>
    <property type="match status" value="2"/>
</dbReference>
<sequence>MQAEINQKVDELLELGCIEPSRSPYSSPIVMVKKKTGQWRLCVDFRQVNAKSVKDAYPMPRIDYILDQFREARFISSLDLKDGYLQIPLEERNRQVTAFTVPGKGLYQWKVMPFGLQSASATFQRALDQVIGTEMMPHAFAYQDDIIVIGRTEKEHKENLKEVFRRLREANLRLNAEKCQFFRKELRYLGHKVTADGICTDPEKVAAIAELKPPANVKELRQYLMPHAFAYQDDIIVIGRTEKEHKENLKEVFRRLREANLRLNAEKCQFFRKEQRYLGHKVTADGICTDPEKVAAIAELKPPANVKELRQYLGVASWYRRFVPDFATLVQPLTKLLKKKTKWEWSEERQAAFEAVRGRLAADPVLACPDFTKKFVLQTDASDYGLGAILTQETDRGERVISYASRSLNAAERNYSATEKECLAIVWAVRKLKPYLEGYRFKVVESIESPTERVARWALELQQYDFEVTYRKGQLNVVADALSRLPVAERWLRIEDEEGNEVEPDTGEGCRWIRKVKEKMKKEPAKFPDYVEEAGGIYRNIPHRAGDEGAL</sequence>
<keyword evidence="12" id="KW-1185">Reference proteome</keyword>
<organism evidence="11 12">
    <name type="scientific">Drosophila madeirensis</name>
    <name type="common">Fruit fly</name>
    <dbReference type="NCBI Taxonomy" id="30013"/>
    <lineage>
        <taxon>Eukaryota</taxon>
        <taxon>Metazoa</taxon>
        <taxon>Ecdysozoa</taxon>
        <taxon>Arthropoda</taxon>
        <taxon>Hexapoda</taxon>
        <taxon>Insecta</taxon>
        <taxon>Pterygota</taxon>
        <taxon>Neoptera</taxon>
        <taxon>Endopterygota</taxon>
        <taxon>Diptera</taxon>
        <taxon>Brachycera</taxon>
        <taxon>Muscomorpha</taxon>
        <taxon>Ephydroidea</taxon>
        <taxon>Drosophilidae</taxon>
        <taxon>Drosophila</taxon>
        <taxon>Sophophora</taxon>
    </lineage>
</organism>
<accession>A0AAU9FWD6</accession>
<dbReference type="CDD" id="cd09274">
    <property type="entry name" value="RNase_HI_RT_Ty3"/>
    <property type="match status" value="1"/>
</dbReference>
<dbReference type="CDD" id="cd01647">
    <property type="entry name" value="RT_LTR"/>
    <property type="match status" value="1"/>
</dbReference>
<evidence type="ECO:0000313" key="11">
    <source>
        <dbReference type="EMBL" id="BFF99865.1"/>
    </source>
</evidence>
<keyword evidence="9" id="KW-0175">Coiled coil</keyword>
<evidence type="ECO:0000256" key="9">
    <source>
        <dbReference type="SAM" id="Coils"/>
    </source>
</evidence>
<dbReference type="GO" id="GO:0004519">
    <property type="term" value="F:endonuclease activity"/>
    <property type="evidence" value="ECO:0007669"/>
    <property type="project" value="UniProtKB-KW"/>
</dbReference>
<dbReference type="Pfam" id="PF00078">
    <property type="entry name" value="RVT_1"/>
    <property type="match status" value="2"/>
</dbReference>
<keyword evidence="5" id="KW-0255">Endonuclease</keyword>
<dbReference type="FunFam" id="3.10.20.370:FF:000001">
    <property type="entry name" value="Retrovirus-related Pol polyprotein from transposon 17.6-like protein"/>
    <property type="match status" value="1"/>
</dbReference>
<dbReference type="PROSITE" id="PS50878">
    <property type="entry name" value="RT_POL"/>
    <property type="match status" value="1"/>
</dbReference>
<feature type="domain" description="Reverse transcriptase" evidence="10">
    <location>
        <begin position="13"/>
        <end position="193"/>
    </location>
</feature>
<feature type="coiled-coil region" evidence="9">
    <location>
        <begin position="242"/>
        <end position="269"/>
    </location>
</feature>
<dbReference type="Gene3D" id="3.10.10.10">
    <property type="entry name" value="HIV Type 1 Reverse Transcriptase, subunit A, domain 1"/>
    <property type="match status" value="1"/>
</dbReference>